<dbReference type="GO" id="GO:0000398">
    <property type="term" value="P:mRNA splicing, via spliceosome"/>
    <property type="evidence" value="ECO:0007669"/>
    <property type="project" value="InterPro"/>
</dbReference>
<dbReference type="PANTHER" id="PTHR45885">
    <property type="entry name" value="CELL DIVISION CYCLE 5-LIKE PROTEIN"/>
    <property type="match status" value="1"/>
</dbReference>
<dbReference type="CDD" id="cd00167">
    <property type="entry name" value="SANT"/>
    <property type="match status" value="1"/>
</dbReference>
<dbReference type="EMBL" id="KL662089">
    <property type="protein sequence ID" value="KFM23176.1"/>
    <property type="molecule type" value="Genomic_DNA"/>
</dbReference>
<dbReference type="RefSeq" id="XP_011396046.1">
    <property type="nucleotide sequence ID" value="XM_011397744.1"/>
</dbReference>
<evidence type="ECO:0000256" key="12">
    <source>
        <dbReference type="SAM" id="MobiDB-lite"/>
    </source>
</evidence>
<evidence type="ECO:0000256" key="1">
    <source>
        <dbReference type="ARBA" id="ARBA00010506"/>
    </source>
</evidence>
<name>A0A087SBS2_AUXPR</name>
<dbReference type="InterPro" id="IPR021786">
    <property type="entry name" value="Cdc5p/Cef1_C"/>
</dbReference>
<dbReference type="Gene3D" id="1.10.10.60">
    <property type="entry name" value="Homeodomain-like"/>
    <property type="match status" value="2"/>
</dbReference>
<proteinExistence type="inferred from homology"/>
<evidence type="ECO:0000256" key="3">
    <source>
        <dbReference type="ARBA" id="ARBA00022728"/>
    </source>
</evidence>
<keyword evidence="3" id="KW-0747">Spliceosome</keyword>
<evidence type="ECO:0000256" key="6">
    <source>
        <dbReference type="ARBA" id="ARBA00023054"/>
    </source>
</evidence>
<keyword evidence="7" id="KW-0238">DNA-binding</keyword>
<dbReference type="eggNOG" id="KOG0050">
    <property type="taxonomic scope" value="Eukaryota"/>
</dbReference>
<comment type="similarity">
    <text evidence="1">Belongs to the CEF1 family.</text>
</comment>
<dbReference type="SUPFAM" id="SSF46689">
    <property type="entry name" value="Homeodomain-like"/>
    <property type="match status" value="1"/>
</dbReference>
<accession>A0A087SBS2</accession>
<protein>
    <submittedName>
        <fullName evidence="15">Cell division cycle 5-like protein</fullName>
    </submittedName>
</protein>
<dbReference type="GO" id="GO:0003677">
    <property type="term" value="F:DNA binding"/>
    <property type="evidence" value="ECO:0007669"/>
    <property type="project" value="UniProtKB-KW"/>
</dbReference>
<dbReference type="OrthoDB" id="1410009at2759"/>
<evidence type="ECO:0000256" key="2">
    <source>
        <dbReference type="ARBA" id="ARBA00022664"/>
    </source>
</evidence>
<keyword evidence="16" id="KW-1185">Reference proteome</keyword>
<dbReference type="InterPro" id="IPR047240">
    <property type="entry name" value="SANT_CDC5L_II"/>
</dbReference>
<feature type="domain" description="HTH myb-type" evidence="14">
    <location>
        <begin position="54"/>
        <end position="107"/>
    </location>
</feature>
<feature type="compositionally biased region" description="Basic and acidic residues" evidence="12">
    <location>
        <begin position="110"/>
        <end position="125"/>
    </location>
</feature>
<keyword evidence="10" id="KW-0539">Nucleus</keyword>
<dbReference type="GO" id="GO:0005681">
    <property type="term" value="C:spliceosomal complex"/>
    <property type="evidence" value="ECO:0007669"/>
    <property type="project" value="UniProtKB-KW"/>
</dbReference>
<feature type="domain" description="Myb-like" evidence="13">
    <location>
        <begin position="2"/>
        <end position="53"/>
    </location>
</feature>
<dbReference type="InterPro" id="IPR001005">
    <property type="entry name" value="SANT/Myb"/>
</dbReference>
<dbReference type="GO" id="GO:0051301">
    <property type="term" value="P:cell division"/>
    <property type="evidence" value="ECO:0007669"/>
    <property type="project" value="UniProtKB-KW"/>
</dbReference>
<keyword evidence="8" id="KW-0508">mRNA splicing</keyword>
<dbReference type="PROSITE" id="PS51294">
    <property type="entry name" value="HTH_MYB"/>
    <property type="match status" value="2"/>
</dbReference>
<keyword evidence="5" id="KW-0227">DNA damage</keyword>
<dbReference type="InterPro" id="IPR017930">
    <property type="entry name" value="Myb_dom"/>
</dbReference>
<dbReference type="FunFam" id="1.10.10.60:FF:000091">
    <property type="entry name" value="CDC5 cell division cycle 5-like"/>
    <property type="match status" value="1"/>
</dbReference>
<feature type="domain" description="Myb-like" evidence="13">
    <location>
        <begin position="54"/>
        <end position="103"/>
    </location>
</feature>
<evidence type="ECO:0000256" key="10">
    <source>
        <dbReference type="ARBA" id="ARBA00023242"/>
    </source>
</evidence>
<dbReference type="InterPro" id="IPR009057">
    <property type="entry name" value="Homeodomain-like_sf"/>
</dbReference>
<dbReference type="PROSITE" id="PS50090">
    <property type="entry name" value="MYB_LIKE"/>
    <property type="match status" value="2"/>
</dbReference>
<gene>
    <name evidence="15" type="ORF">F751_3367</name>
</gene>
<evidence type="ECO:0000259" key="14">
    <source>
        <dbReference type="PROSITE" id="PS51294"/>
    </source>
</evidence>
<dbReference type="Pfam" id="PF13921">
    <property type="entry name" value="Myb_DNA-bind_6"/>
    <property type="match status" value="1"/>
</dbReference>
<feature type="region of interest" description="Disordered" evidence="12">
    <location>
        <begin position="107"/>
        <end position="148"/>
    </location>
</feature>
<dbReference type="GO" id="GO:0006355">
    <property type="term" value="P:regulation of DNA-templated transcription"/>
    <property type="evidence" value="ECO:0007669"/>
    <property type="project" value="UniProtKB-ARBA"/>
</dbReference>
<keyword evidence="11" id="KW-0131">Cell cycle</keyword>
<keyword evidence="4" id="KW-0677">Repeat</keyword>
<reference evidence="15 16" key="1">
    <citation type="journal article" date="2014" name="BMC Genomics">
        <title>Oil accumulation mechanisms of the oleaginous microalga Chlorella protothecoides revealed through its genome, transcriptomes, and proteomes.</title>
        <authorList>
            <person name="Gao C."/>
            <person name="Wang Y."/>
            <person name="Shen Y."/>
            <person name="Yan D."/>
            <person name="He X."/>
            <person name="Dai J."/>
            <person name="Wu Q."/>
        </authorList>
    </citation>
    <scope>NUCLEOTIDE SEQUENCE [LARGE SCALE GENOMIC DNA]</scope>
    <source>
        <strain evidence="15 16">0710</strain>
    </source>
</reference>
<evidence type="ECO:0000256" key="11">
    <source>
        <dbReference type="ARBA" id="ARBA00023306"/>
    </source>
</evidence>
<evidence type="ECO:0000256" key="4">
    <source>
        <dbReference type="ARBA" id="ARBA00022737"/>
    </source>
</evidence>
<feature type="domain" description="HTH myb-type" evidence="14">
    <location>
        <begin position="1"/>
        <end position="53"/>
    </location>
</feature>
<dbReference type="GO" id="GO:0000974">
    <property type="term" value="C:Prp19 complex"/>
    <property type="evidence" value="ECO:0007669"/>
    <property type="project" value="InterPro"/>
</dbReference>
<dbReference type="AlphaFoldDB" id="A0A087SBS2"/>
<dbReference type="FunFam" id="1.10.10.60:FF:000021">
    <property type="entry name" value="CDC5 cell division cycle 5-like"/>
    <property type="match status" value="1"/>
</dbReference>
<dbReference type="KEGG" id="apro:F751_3367"/>
<evidence type="ECO:0000256" key="5">
    <source>
        <dbReference type="ARBA" id="ARBA00022763"/>
    </source>
</evidence>
<dbReference type="GeneID" id="23614758"/>
<feature type="region of interest" description="Disordered" evidence="12">
    <location>
        <begin position="351"/>
        <end position="382"/>
    </location>
</feature>
<dbReference type="Pfam" id="PF11831">
    <property type="entry name" value="Myb_Cef"/>
    <property type="match status" value="1"/>
</dbReference>
<keyword evidence="15" id="KW-0132">Cell division</keyword>
<dbReference type="PANTHER" id="PTHR45885:SF1">
    <property type="entry name" value="CELL DIVISION CYCLE 5-LIKE PROTEIN"/>
    <property type="match status" value="1"/>
</dbReference>
<evidence type="ECO:0000256" key="9">
    <source>
        <dbReference type="ARBA" id="ARBA00023204"/>
    </source>
</evidence>
<dbReference type="Proteomes" id="UP000028924">
    <property type="component" value="Unassembled WGS sequence"/>
</dbReference>
<evidence type="ECO:0000313" key="15">
    <source>
        <dbReference type="EMBL" id="KFM23176.1"/>
    </source>
</evidence>
<keyword evidence="2" id="KW-0507">mRNA processing</keyword>
<sequence>MRILIKGGVWKNTEDEILKAAVMKYGLNQWARISSLLTRKSAKQCKARWYEWLDPAIKKTEWTREEDEKLLHLAKLMPTQWRTIAPIVGRTPVQCLERYEKLLDMAAGKETYDPTDDPRRLRPGEIDPNPESKPARPDPIDMDEDEKEMLSEARARLANTKGKKAKRKAREKQLEEARRLATLQKKRELKAAGIEVRERTRRGGAIDYSKEVPFERRAAAGFFDTREEATRTSEMQEDFRPITVDELEGRKRKDIEKELIKADLAKARVAERANAPAALARALAANEASAGPVRRGKLMLPAPAVTDEELEALARGGYAAADRDADVAAGGSAATPNLAALTAGATPLLGGENPVLHPSDFSGVTPRATPAATPGTHALGGTPAATLGTHALGGVAIAATPRGGRVSGGGATPAPVPTPLRDALGLNEAAASASSKREEAARLALLRNDLRAGLAQLPGPRNEYQADALRRASALLGAELAALLAYEAEAFPAKAEKGKGKGAAAAHQAASLPPLEQLAAREAEAGPARVAELAALVAAQRAREAALQDRYRAARDAVLDARRPLPQAAA</sequence>
<dbReference type="InterPro" id="IPR047242">
    <property type="entry name" value="CDC5L/Cef1"/>
</dbReference>
<keyword evidence="6" id="KW-0175">Coiled coil</keyword>
<dbReference type="STRING" id="3075.A0A087SBS2"/>
<evidence type="ECO:0000313" key="16">
    <source>
        <dbReference type="Proteomes" id="UP000028924"/>
    </source>
</evidence>
<evidence type="ECO:0000259" key="13">
    <source>
        <dbReference type="PROSITE" id="PS50090"/>
    </source>
</evidence>
<dbReference type="CDD" id="cd11659">
    <property type="entry name" value="SANT_CDC5_II"/>
    <property type="match status" value="1"/>
</dbReference>
<organism evidence="15 16">
    <name type="scientific">Auxenochlorella protothecoides</name>
    <name type="common">Green microalga</name>
    <name type="synonym">Chlorella protothecoides</name>
    <dbReference type="NCBI Taxonomy" id="3075"/>
    <lineage>
        <taxon>Eukaryota</taxon>
        <taxon>Viridiplantae</taxon>
        <taxon>Chlorophyta</taxon>
        <taxon>core chlorophytes</taxon>
        <taxon>Trebouxiophyceae</taxon>
        <taxon>Chlorellales</taxon>
        <taxon>Chlorellaceae</taxon>
        <taxon>Auxenochlorella</taxon>
    </lineage>
</organism>
<dbReference type="SMART" id="SM00717">
    <property type="entry name" value="SANT"/>
    <property type="match status" value="2"/>
</dbReference>
<dbReference type="GO" id="GO:0006281">
    <property type="term" value="P:DNA repair"/>
    <property type="evidence" value="ECO:0007669"/>
    <property type="project" value="UniProtKB-KW"/>
</dbReference>
<evidence type="ECO:0000256" key="7">
    <source>
        <dbReference type="ARBA" id="ARBA00023125"/>
    </source>
</evidence>
<evidence type="ECO:0000256" key="8">
    <source>
        <dbReference type="ARBA" id="ARBA00023187"/>
    </source>
</evidence>
<keyword evidence="9" id="KW-0234">DNA repair</keyword>
<feature type="compositionally biased region" description="Low complexity" evidence="12">
    <location>
        <begin position="368"/>
        <end position="382"/>
    </location>
</feature>